<dbReference type="InterPro" id="IPR024924">
    <property type="entry name" value="7-CO-7-deazaguanine_synth-like"/>
</dbReference>
<keyword evidence="3 8" id="KW-0479">Metal-binding</keyword>
<dbReference type="GO" id="GO:1904047">
    <property type="term" value="F:S-adenosyl-L-methionine binding"/>
    <property type="evidence" value="ECO:0007669"/>
    <property type="project" value="UniProtKB-UniRule"/>
</dbReference>
<comment type="function">
    <text evidence="8">Catalyzes the complex heterocyclic radical-mediated conversion of 6-carboxy-5,6,7,8-tetrahydropterin (CPH4) to 7-carboxy-7-deazaguanine (CDG), a step common to the biosynthetic pathways of all 7-deazapurine-containing compounds.</text>
</comment>
<comment type="similarity">
    <text evidence="8">Belongs to the radical SAM superfamily. 7-carboxy-7-deazaguanine synthase family.</text>
</comment>
<feature type="binding site" evidence="8">
    <location>
        <position position="76"/>
    </location>
    <ligand>
        <name>S-adenosyl-L-methionine</name>
        <dbReference type="ChEBI" id="CHEBI:59789"/>
    </ligand>
</feature>
<dbReference type="SUPFAM" id="SSF102114">
    <property type="entry name" value="Radical SAM enzymes"/>
    <property type="match status" value="1"/>
</dbReference>
<dbReference type="SFLD" id="SFLDG01067">
    <property type="entry name" value="SPASM/twitch_domain_containing"/>
    <property type="match status" value="1"/>
</dbReference>
<feature type="binding site" evidence="8">
    <location>
        <position position="74"/>
    </location>
    <ligand>
        <name>substrate</name>
    </ligand>
</feature>
<dbReference type="RefSeq" id="WP_078788082.1">
    <property type="nucleotide sequence ID" value="NZ_FMTO01000017.1"/>
</dbReference>
<dbReference type="PANTHER" id="PTHR42836">
    <property type="entry name" value="7-CARBOXY-7-DEAZAGUANINE SYNTHASE"/>
    <property type="match status" value="1"/>
</dbReference>
<dbReference type="GO" id="GO:0051539">
    <property type="term" value="F:4 iron, 4 sulfur cluster binding"/>
    <property type="evidence" value="ECO:0007669"/>
    <property type="project" value="UniProtKB-UniRule"/>
</dbReference>
<feature type="binding site" evidence="8">
    <location>
        <position position="32"/>
    </location>
    <ligand>
        <name>[4Fe-4S] cluster</name>
        <dbReference type="ChEBI" id="CHEBI:49883"/>
        <note>4Fe-4S-S-AdoMet</note>
    </ligand>
</feature>
<dbReference type="AlphaFoldDB" id="A0A1T4Q967"/>
<comment type="catalytic activity">
    <reaction evidence="8">
        <text>6-carboxy-5,6,7,8-tetrahydropterin + H(+) = 7-carboxy-7-carbaguanine + NH4(+)</text>
        <dbReference type="Rhea" id="RHEA:27974"/>
        <dbReference type="ChEBI" id="CHEBI:15378"/>
        <dbReference type="ChEBI" id="CHEBI:28938"/>
        <dbReference type="ChEBI" id="CHEBI:61032"/>
        <dbReference type="ChEBI" id="CHEBI:61036"/>
        <dbReference type="EC" id="4.3.99.3"/>
    </reaction>
</comment>
<evidence type="ECO:0000256" key="2">
    <source>
        <dbReference type="ARBA" id="ARBA00022691"/>
    </source>
</evidence>
<dbReference type="UniPathway" id="UPA00391"/>
<dbReference type="Gene3D" id="3.20.20.70">
    <property type="entry name" value="Aldolase class I"/>
    <property type="match status" value="1"/>
</dbReference>
<dbReference type="InterPro" id="IPR013785">
    <property type="entry name" value="Aldolase_TIM"/>
</dbReference>
<feature type="binding site" evidence="8">
    <location>
        <position position="36"/>
    </location>
    <ligand>
        <name>[4Fe-4S] cluster</name>
        <dbReference type="ChEBI" id="CHEBI:49883"/>
        <note>4Fe-4S-S-AdoMet</note>
    </ligand>
</feature>
<dbReference type="OrthoDB" id="9792276at2"/>
<dbReference type="Proteomes" id="UP000189857">
    <property type="component" value="Unassembled WGS sequence"/>
</dbReference>
<dbReference type="SFLD" id="SFLDS00029">
    <property type="entry name" value="Radical_SAM"/>
    <property type="match status" value="1"/>
</dbReference>
<keyword evidence="1 8" id="KW-0004">4Fe-4S</keyword>
<comment type="cofactor">
    <cofactor evidence="8">
        <name>[4Fe-4S] cluster</name>
        <dbReference type="ChEBI" id="CHEBI:49883"/>
    </cofactor>
    <text evidence="8">Binds 1 [4Fe-4S] cluster. The cluster is coordinated with 3 cysteines and an exchangeable S-adenosyl-L-methionine.</text>
</comment>
<keyword evidence="5 8" id="KW-0408">Iron</keyword>
<evidence type="ECO:0000256" key="7">
    <source>
        <dbReference type="ARBA" id="ARBA00023239"/>
    </source>
</evidence>
<evidence type="ECO:0000256" key="3">
    <source>
        <dbReference type="ARBA" id="ARBA00022723"/>
    </source>
</evidence>
<keyword evidence="2 8" id="KW-0949">S-adenosyl-L-methionine</keyword>
<feature type="binding site" evidence="8">
    <location>
        <position position="39"/>
    </location>
    <ligand>
        <name>[4Fe-4S] cluster</name>
        <dbReference type="ChEBI" id="CHEBI:49883"/>
        <note>4Fe-4S-S-AdoMet</note>
    </ligand>
</feature>
<dbReference type="PIRSF" id="PIRSF000370">
    <property type="entry name" value="QueE"/>
    <property type="match status" value="1"/>
</dbReference>
<comment type="cofactor">
    <cofactor evidence="8">
        <name>S-adenosyl-L-methionine</name>
        <dbReference type="ChEBI" id="CHEBI:59789"/>
    </cofactor>
    <text evidence="8">Binds 1 S-adenosyl-L-methionine per subunit.</text>
</comment>
<dbReference type="PANTHER" id="PTHR42836:SF1">
    <property type="entry name" value="7-CARBOXY-7-DEAZAGUANINE SYNTHASE"/>
    <property type="match status" value="1"/>
</dbReference>
<evidence type="ECO:0000256" key="1">
    <source>
        <dbReference type="ARBA" id="ARBA00022485"/>
    </source>
</evidence>
<feature type="binding site" evidence="8">
    <location>
        <position position="41"/>
    </location>
    <ligand>
        <name>Mg(2+)</name>
        <dbReference type="ChEBI" id="CHEBI:18420"/>
    </ligand>
</feature>
<dbReference type="PROSITE" id="PS51918">
    <property type="entry name" value="RADICAL_SAM"/>
    <property type="match status" value="1"/>
</dbReference>
<dbReference type="HAMAP" id="MF_00917">
    <property type="entry name" value="QueE"/>
    <property type="match status" value="1"/>
</dbReference>
<dbReference type="Pfam" id="PF04055">
    <property type="entry name" value="Radical_SAM"/>
    <property type="match status" value="1"/>
</dbReference>
<dbReference type="GO" id="GO:0000287">
    <property type="term" value="F:magnesium ion binding"/>
    <property type="evidence" value="ECO:0007669"/>
    <property type="project" value="UniProtKB-UniRule"/>
</dbReference>
<evidence type="ECO:0000313" key="10">
    <source>
        <dbReference type="EMBL" id="SJZ99748.1"/>
    </source>
</evidence>
<accession>A0A1T4Q967</accession>
<evidence type="ECO:0000259" key="9">
    <source>
        <dbReference type="PROSITE" id="PS51918"/>
    </source>
</evidence>
<dbReference type="EC" id="4.3.99.3" evidence="8"/>
<keyword evidence="7 8" id="KW-0456">Lyase</keyword>
<evidence type="ECO:0000313" key="11">
    <source>
        <dbReference type="Proteomes" id="UP000189857"/>
    </source>
</evidence>
<evidence type="ECO:0000256" key="5">
    <source>
        <dbReference type="ARBA" id="ARBA00023004"/>
    </source>
</evidence>
<feature type="binding site" evidence="8">
    <location>
        <begin position="38"/>
        <end position="40"/>
    </location>
    <ligand>
        <name>S-adenosyl-L-methionine</name>
        <dbReference type="ChEBI" id="CHEBI:59789"/>
    </ligand>
</feature>
<protein>
    <recommendedName>
        <fullName evidence="8">7-carboxy-7-deazaguanine synthase</fullName>
        <shortName evidence="8">CDG synthase</shortName>
        <ecNumber evidence="8">4.3.99.3</ecNumber>
    </recommendedName>
    <alternativeName>
        <fullName evidence="8">Queuosine biosynthesis protein QueE</fullName>
    </alternativeName>
</protein>
<keyword evidence="4 8" id="KW-0460">Magnesium</keyword>
<evidence type="ECO:0000256" key="4">
    <source>
        <dbReference type="ARBA" id="ARBA00022842"/>
    </source>
</evidence>
<keyword evidence="11" id="KW-1185">Reference proteome</keyword>
<feature type="binding site" evidence="8">
    <location>
        <begin position="13"/>
        <end position="15"/>
    </location>
    <ligand>
        <name>substrate</name>
    </ligand>
</feature>
<comment type="caution">
    <text evidence="8">Lacks conserved residue(s) required for the propagation of feature annotation.</text>
</comment>
<name>A0A1T4Q967_9FIRM</name>
<reference evidence="10 11" key="1">
    <citation type="submission" date="2017-02" db="EMBL/GenBank/DDBJ databases">
        <authorList>
            <person name="Peterson S.W."/>
        </authorList>
    </citation>
    <scope>NUCLEOTIDE SEQUENCE [LARGE SCALE GENOMIC DNA]</scope>
    <source>
        <strain evidence="10 11">ATCC 17233</strain>
    </source>
</reference>
<dbReference type="EMBL" id="FUXA01000017">
    <property type="protein sequence ID" value="SJZ99748.1"/>
    <property type="molecule type" value="Genomic_DNA"/>
</dbReference>
<organism evidence="10 11">
    <name type="scientific">Eubacterium ruminantium</name>
    <dbReference type="NCBI Taxonomy" id="42322"/>
    <lineage>
        <taxon>Bacteria</taxon>
        <taxon>Bacillati</taxon>
        <taxon>Bacillota</taxon>
        <taxon>Clostridia</taxon>
        <taxon>Eubacteriales</taxon>
        <taxon>Eubacteriaceae</taxon>
        <taxon>Eubacterium</taxon>
    </lineage>
</organism>
<feature type="domain" description="Radical SAM core" evidence="9">
    <location>
        <begin position="19"/>
        <end position="218"/>
    </location>
</feature>
<comment type="cofactor">
    <cofactor evidence="8">
        <name>Mg(2+)</name>
        <dbReference type="ChEBI" id="CHEBI:18420"/>
    </cofactor>
</comment>
<dbReference type="CDD" id="cd01335">
    <property type="entry name" value="Radical_SAM"/>
    <property type="match status" value="1"/>
</dbReference>
<dbReference type="GO" id="GO:0008616">
    <property type="term" value="P:tRNA queuosine(34) biosynthetic process"/>
    <property type="evidence" value="ECO:0007669"/>
    <property type="project" value="UniProtKB-UniRule"/>
</dbReference>
<dbReference type="NCBIfam" id="TIGR03963">
    <property type="entry name" value="rSAM_QueE_Clost"/>
    <property type="match status" value="1"/>
</dbReference>
<keyword evidence="6 8" id="KW-0411">Iron-sulfur</keyword>
<comment type="pathway">
    <text evidence="8">Purine metabolism; 7-cyano-7-deazaguanine biosynthesis.</text>
</comment>
<gene>
    <name evidence="8" type="primary">queE</name>
    <name evidence="10" type="ORF">SAMN02745110_02290</name>
</gene>
<dbReference type="InterPro" id="IPR007197">
    <property type="entry name" value="rSAM"/>
</dbReference>
<evidence type="ECO:0000256" key="8">
    <source>
        <dbReference type="HAMAP-Rule" id="MF_00917"/>
    </source>
</evidence>
<proteinExistence type="inferred from homology"/>
<dbReference type="GO" id="GO:0016840">
    <property type="term" value="F:carbon-nitrogen lyase activity"/>
    <property type="evidence" value="ECO:0007669"/>
    <property type="project" value="UniProtKB-UniRule"/>
</dbReference>
<evidence type="ECO:0000256" key="6">
    <source>
        <dbReference type="ARBA" id="ARBA00023014"/>
    </source>
</evidence>
<comment type="subunit">
    <text evidence="8">Homodimer.</text>
</comment>
<keyword evidence="8" id="KW-0671">Queuosine biosynthesis</keyword>
<sequence length="223" mass="25226">MNKYKIAEKFISINGEARKAGELSVFIRLVGCNLRCNYCDTLWACDNSAPGGMMTEDEIYDYIKKSGVKNVTITGGEPMLADNIKALLLRLSSDKDLSIEVETNGAVSLTEYYKEMPANISFTVDYKCPGSGMEKAMVPENFANIRNNDTVKFVVSDKNDLDKMCEIIETNNLTEKCMVYVSAVFGRIKPDEIVNYMIEHKMNDVRLQLQIHKYIWDPDKKGV</sequence>
<feature type="binding site" evidence="8">
    <location>
        <position position="28"/>
    </location>
    <ligand>
        <name>substrate</name>
    </ligand>
</feature>
<dbReference type="InterPro" id="IPR023868">
    <property type="entry name" value="7-CO-7-deazaGua_synth_put_Clo"/>
</dbReference>
<dbReference type="InterPro" id="IPR058240">
    <property type="entry name" value="rSAM_sf"/>
</dbReference>